<proteinExistence type="inferred from homology"/>
<dbReference type="GO" id="GO:0043565">
    <property type="term" value="F:sequence-specific DNA binding"/>
    <property type="evidence" value="ECO:0007669"/>
    <property type="project" value="TreeGrafter"/>
</dbReference>
<dbReference type="RefSeq" id="WP_115013601.1">
    <property type="nucleotide sequence ID" value="NZ_QKWJ01000004.1"/>
</dbReference>
<dbReference type="GO" id="GO:0006351">
    <property type="term" value="P:DNA-templated transcription"/>
    <property type="evidence" value="ECO:0007669"/>
    <property type="project" value="TreeGrafter"/>
</dbReference>
<gene>
    <name evidence="6" type="ORF">DN412_05625</name>
</gene>
<dbReference type="InterPro" id="IPR000847">
    <property type="entry name" value="LysR_HTH_N"/>
</dbReference>
<comment type="similarity">
    <text evidence="1">Belongs to the LysR transcriptional regulatory family.</text>
</comment>
<dbReference type="InterPro" id="IPR058163">
    <property type="entry name" value="LysR-type_TF_proteobact-type"/>
</dbReference>
<evidence type="ECO:0000256" key="3">
    <source>
        <dbReference type="ARBA" id="ARBA00023125"/>
    </source>
</evidence>
<dbReference type="EMBL" id="QKWJ01000004">
    <property type="protein sequence ID" value="RDK11304.1"/>
    <property type="molecule type" value="Genomic_DNA"/>
</dbReference>
<comment type="caution">
    <text evidence="6">The sequence shown here is derived from an EMBL/GenBank/DDBJ whole genome shotgun (WGS) entry which is preliminary data.</text>
</comment>
<dbReference type="Proteomes" id="UP000255165">
    <property type="component" value="Unassembled WGS sequence"/>
</dbReference>
<evidence type="ECO:0000313" key="6">
    <source>
        <dbReference type="EMBL" id="RDK11304.1"/>
    </source>
</evidence>
<dbReference type="AlphaFoldDB" id="A0A370P0C8"/>
<dbReference type="Pfam" id="PF03466">
    <property type="entry name" value="LysR_substrate"/>
    <property type="match status" value="1"/>
</dbReference>
<dbReference type="PROSITE" id="PS50931">
    <property type="entry name" value="HTH_LYSR"/>
    <property type="match status" value="1"/>
</dbReference>
<evidence type="ECO:0000256" key="2">
    <source>
        <dbReference type="ARBA" id="ARBA00023015"/>
    </source>
</evidence>
<name>A0A370P0C8_9BURK</name>
<dbReference type="PRINTS" id="PR00039">
    <property type="entry name" value="HTHLYSR"/>
</dbReference>
<keyword evidence="3" id="KW-0238">DNA-binding</keyword>
<evidence type="ECO:0000256" key="4">
    <source>
        <dbReference type="ARBA" id="ARBA00023163"/>
    </source>
</evidence>
<dbReference type="SUPFAM" id="SSF46785">
    <property type="entry name" value="Winged helix' DNA-binding domain"/>
    <property type="match status" value="1"/>
</dbReference>
<evidence type="ECO:0000259" key="5">
    <source>
        <dbReference type="PROSITE" id="PS50931"/>
    </source>
</evidence>
<accession>A0A370P0C8</accession>
<keyword evidence="2" id="KW-0805">Transcription regulation</keyword>
<organism evidence="6 7">
    <name type="scientific">Cupriavidus lacunae</name>
    <dbReference type="NCBI Taxonomy" id="2666307"/>
    <lineage>
        <taxon>Bacteria</taxon>
        <taxon>Pseudomonadati</taxon>
        <taxon>Pseudomonadota</taxon>
        <taxon>Betaproteobacteria</taxon>
        <taxon>Burkholderiales</taxon>
        <taxon>Burkholderiaceae</taxon>
        <taxon>Cupriavidus</taxon>
    </lineage>
</organism>
<dbReference type="Pfam" id="PF00126">
    <property type="entry name" value="HTH_1"/>
    <property type="match status" value="1"/>
</dbReference>
<dbReference type="SUPFAM" id="SSF53850">
    <property type="entry name" value="Periplasmic binding protein-like II"/>
    <property type="match status" value="1"/>
</dbReference>
<feature type="domain" description="HTH lysR-type" evidence="5">
    <location>
        <begin position="13"/>
        <end position="64"/>
    </location>
</feature>
<dbReference type="InterPro" id="IPR005119">
    <property type="entry name" value="LysR_subst-bd"/>
</dbReference>
<reference evidence="7" key="1">
    <citation type="submission" date="2018-06" db="EMBL/GenBank/DDBJ databases">
        <authorList>
            <person name="Feng T."/>
            <person name="Jeon C.O."/>
        </authorList>
    </citation>
    <scope>NUCLEOTIDE SEQUENCE [LARGE SCALE GENOMIC DNA]</scope>
    <source>
        <strain evidence="7">S23</strain>
    </source>
</reference>
<sequence length="299" mass="32638">MSEPIAGNLSTVEMFCAAARANGFTAAATALGTTPSAISKAVRRLEDRLGVKLFERTTRAIRLTDDGLAYYRTCSLALESIQEIERSLTGHKLPRGELRVSVPHSYGIKRLIPLIPRYVERYHGQVRVAVSLSNSLADFVAEDFDMAIRIGEVTDSRLVCRPLHEAGLRVVASPAYLRRRGIPATPEDLGGHECLGLVLPDSGRVMPWSLAATAGELRIRPRMRFDHPLGTLTAALSDAGLAQLLDFTVEEDLRSGRLVEVLAGFRPASQPVSAVWPGNRHLSAKVRTFLDFLIEASEG</sequence>
<evidence type="ECO:0000313" key="7">
    <source>
        <dbReference type="Proteomes" id="UP000255165"/>
    </source>
</evidence>
<dbReference type="InterPro" id="IPR036388">
    <property type="entry name" value="WH-like_DNA-bd_sf"/>
</dbReference>
<dbReference type="PANTHER" id="PTHR30537">
    <property type="entry name" value="HTH-TYPE TRANSCRIPTIONAL REGULATOR"/>
    <property type="match status" value="1"/>
</dbReference>
<dbReference type="CDD" id="cd08422">
    <property type="entry name" value="PBP2_CrgA_like"/>
    <property type="match status" value="1"/>
</dbReference>
<dbReference type="Gene3D" id="3.40.190.290">
    <property type="match status" value="1"/>
</dbReference>
<keyword evidence="4" id="KW-0804">Transcription</keyword>
<dbReference type="FunFam" id="1.10.10.10:FF:000001">
    <property type="entry name" value="LysR family transcriptional regulator"/>
    <property type="match status" value="1"/>
</dbReference>
<dbReference type="InterPro" id="IPR036390">
    <property type="entry name" value="WH_DNA-bd_sf"/>
</dbReference>
<dbReference type="PANTHER" id="PTHR30537:SF5">
    <property type="entry name" value="HTH-TYPE TRANSCRIPTIONAL ACTIVATOR TTDR-RELATED"/>
    <property type="match status" value="1"/>
</dbReference>
<dbReference type="GO" id="GO:0003700">
    <property type="term" value="F:DNA-binding transcription factor activity"/>
    <property type="evidence" value="ECO:0007669"/>
    <property type="project" value="InterPro"/>
</dbReference>
<keyword evidence="7" id="KW-1185">Reference proteome</keyword>
<protein>
    <submittedName>
        <fullName evidence="6">LysR family transcriptional regulator</fullName>
    </submittedName>
</protein>
<dbReference type="Gene3D" id="1.10.10.10">
    <property type="entry name" value="Winged helix-like DNA-binding domain superfamily/Winged helix DNA-binding domain"/>
    <property type="match status" value="1"/>
</dbReference>
<evidence type="ECO:0000256" key="1">
    <source>
        <dbReference type="ARBA" id="ARBA00009437"/>
    </source>
</evidence>